<accession>A0A0G0SCK0</accession>
<evidence type="ECO:0000259" key="1">
    <source>
        <dbReference type="Pfam" id="PF00768"/>
    </source>
</evidence>
<dbReference type="SUPFAM" id="SSF56601">
    <property type="entry name" value="beta-lactamase/transpeptidase-like"/>
    <property type="match status" value="1"/>
</dbReference>
<organism evidence="2 3">
    <name type="scientific">Candidatus Gottesmanbacteria bacterium GW2011_GWC2_39_8</name>
    <dbReference type="NCBI Taxonomy" id="1618450"/>
    <lineage>
        <taxon>Bacteria</taxon>
        <taxon>Candidatus Gottesmaniibacteriota</taxon>
    </lineage>
</organism>
<reference evidence="2 3" key="1">
    <citation type="journal article" date="2015" name="Nature">
        <title>rRNA introns, odd ribosomes, and small enigmatic genomes across a large radiation of phyla.</title>
        <authorList>
            <person name="Brown C.T."/>
            <person name="Hug L.A."/>
            <person name="Thomas B.C."/>
            <person name="Sharon I."/>
            <person name="Castelle C.J."/>
            <person name="Singh A."/>
            <person name="Wilkins M.J."/>
            <person name="Williams K.H."/>
            <person name="Banfield J.F."/>
        </authorList>
    </citation>
    <scope>NUCLEOTIDE SEQUENCE [LARGE SCALE GENOMIC DNA]</scope>
</reference>
<proteinExistence type="predicted"/>
<dbReference type="Proteomes" id="UP000034539">
    <property type="component" value="Unassembled WGS sequence"/>
</dbReference>
<dbReference type="GO" id="GO:0006508">
    <property type="term" value="P:proteolysis"/>
    <property type="evidence" value="ECO:0007669"/>
    <property type="project" value="InterPro"/>
</dbReference>
<dbReference type="GO" id="GO:0009002">
    <property type="term" value="F:serine-type D-Ala-D-Ala carboxypeptidase activity"/>
    <property type="evidence" value="ECO:0007669"/>
    <property type="project" value="InterPro"/>
</dbReference>
<evidence type="ECO:0000313" key="2">
    <source>
        <dbReference type="EMBL" id="KKR32460.1"/>
    </source>
</evidence>
<feature type="domain" description="Peptidase S11 D-alanyl-D-alanine carboxypeptidase A N-terminal" evidence="1">
    <location>
        <begin position="12"/>
        <end position="134"/>
    </location>
</feature>
<sequence>MNAQWKPHTIWFLRKMNEKAQNLGMYDTYYFNPTGLDEDSQDTTTFSSVLDLLGLTNYALGNKKFADLVATRYKEIPYKEGKHKAFYLENILKLDSSYPGIKGVKPGLSDYAGETLISYLDNHEKLIAVVLGSQETKADVVKLYDFILKNKSNKTN</sequence>
<gene>
    <name evidence="2" type="ORF">UT63_C0043G0002</name>
</gene>
<dbReference type="Gene3D" id="3.40.710.10">
    <property type="entry name" value="DD-peptidase/beta-lactamase superfamily"/>
    <property type="match status" value="1"/>
</dbReference>
<dbReference type="Pfam" id="PF00768">
    <property type="entry name" value="Peptidase_S11"/>
    <property type="match status" value="1"/>
</dbReference>
<dbReference type="InterPro" id="IPR001967">
    <property type="entry name" value="Peptidase_S11_N"/>
</dbReference>
<name>A0A0G0SCK0_9BACT</name>
<comment type="caution">
    <text evidence="2">The sequence shown here is derived from an EMBL/GenBank/DDBJ whole genome shotgun (WGS) entry which is preliminary data.</text>
</comment>
<evidence type="ECO:0000313" key="3">
    <source>
        <dbReference type="Proteomes" id="UP000034539"/>
    </source>
</evidence>
<dbReference type="AlphaFoldDB" id="A0A0G0SCK0"/>
<protein>
    <recommendedName>
        <fullName evidence="1">Peptidase S11 D-alanyl-D-alanine carboxypeptidase A N-terminal domain-containing protein</fullName>
    </recommendedName>
</protein>
<dbReference type="InterPro" id="IPR012338">
    <property type="entry name" value="Beta-lactam/transpept-like"/>
</dbReference>
<dbReference type="EMBL" id="LBXN01000043">
    <property type="protein sequence ID" value="KKR32460.1"/>
    <property type="molecule type" value="Genomic_DNA"/>
</dbReference>